<dbReference type="EMBL" id="JBBNAF010000005">
    <property type="protein sequence ID" value="KAK9142966.1"/>
    <property type="molecule type" value="Genomic_DNA"/>
</dbReference>
<reference evidence="1 2" key="1">
    <citation type="submission" date="2024-01" db="EMBL/GenBank/DDBJ databases">
        <title>Genome assemblies of Stephania.</title>
        <authorList>
            <person name="Yang L."/>
        </authorList>
    </citation>
    <scope>NUCLEOTIDE SEQUENCE [LARGE SCALE GENOMIC DNA]</scope>
    <source>
        <strain evidence="1">YNDBR</strain>
        <tissue evidence="1">Leaf</tissue>
    </source>
</reference>
<sequence>MLALRWQSGRSCCSLSCWAEQEDPDIVQPEIVVDHLEKVRQIRHRLQGAQERQKKYVDIYRSDLTYNEGALVYLNVSPEKDIHIFGLKDKLALRFIV</sequence>
<comment type="caution">
    <text evidence="1">The sequence shown here is derived from an EMBL/GenBank/DDBJ whole genome shotgun (WGS) entry which is preliminary data.</text>
</comment>
<dbReference type="Proteomes" id="UP001420932">
    <property type="component" value="Unassembled WGS sequence"/>
</dbReference>
<proteinExistence type="predicted"/>
<name>A0AAP0JZI1_9MAGN</name>
<keyword evidence="2" id="KW-1185">Reference proteome</keyword>
<evidence type="ECO:0000313" key="1">
    <source>
        <dbReference type="EMBL" id="KAK9142966.1"/>
    </source>
</evidence>
<dbReference type="AlphaFoldDB" id="A0AAP0JZI1"/>
<gene>
    <name evidence="1" type="ORF">Syun_012366</name>
</gene>
<accession>A0AAP0JZI1</accession>
<organism evidence="1 2">
    <name type="scientific">Stephania yunnanensis</name>
    <dbReference type="NCBI Taxonomy" id="152371"/>
    <lineage>
        <taxon>Eukaryota</taxon>
        <taxon>Viridiplantae</taxon>
        <taxon>Streptophyta</taxon>
        <taxon>Embryophyta</taxon>
        <taxon>Tracheophyta</taxon>
        <taxon>Spermatophyta</taxon>
        <taxon>Magnoliopsida</taxon>
        <taxon>Ranunculales</taxon>
        <taxon>Menispermaceae</taxon>
        <taxon>Menispermoideae</taxon>
        <taxon>Cissampelideae</taxon>
        <taxon>Stephania</taxon>
    </lineage>
</organism>
<protein>
    <submittedName>
        <fullName evidence="1">Uncharacterized protein</fullName>
    </submittedName>
</protein>
<evidence type="ECO:0000313" key="2">
    <source>
        <dbReference type="Proteomes" id="UP001420932"/>
    </source>
</evidence>